<dbReference type="KEGG" id="ache:ACHE_10307S"/>
<dbReference type="GO" id="GO:0019888">
    <property type="term" value="F:protein phosphatase regulator activity"/>
    <property type="evidence" value="ECO:0007669"/>
    <property type="project" value="InterPro"/>
</dbReference>
<feature type="region of interest" description="Disordered" evidence="2">
    <location>
        <begin position="49"/>
        <end position="122"/>
    </location>
</feature>
<dbReference type="PANTHER" id="PTHR16487">
    <property type="entry name" value="PPP4R2-RELATED PROTEIN"/>
    <property type="match status" value="1"/>
</dbReference>
<organism evidence="3 4">
    <name type="scientific">Aspergillus chevalieri</name>
    <name type="common">Eurotium chevalieri</name>
    <dbReference type="NCBI Taxonomy" id="182096"/>
    <lineage>
        <taxon>Eukaryota</taxon>
        <taxon>Fungi</taxon>
        <taxon>Dikarya</taxon>
        <taxon>Ascomycota</taxon>
        <taxon>Pezizomycotina</taxon>
        <taxon>Eurotiomycetes</taxon>
        <taxon>Eurotiomycetidae</taxon>
        <taxon>Eurotiales</taxon>
        <taxon>Aspergillaceae</taxon>
        <taxon>Aspergillus</taxon>
        <taxon>Aspergillus subgen. Aspergillus</taxon>
    </lineage>
</organism>
<feature type="compositionally biased region" description="Low complexity" evidence="2">
    <location>
        <begin position="60"/>
        <end position="76"/>
    </location>
</feature>
<feature type="compositionally biased region" description="Low complexity" evidence="2">
    <location>
        <begin position="263"/>
        <end position="298"/>
    </location>
</feature>
<dbReference type="InterPro" id="IPR015267">
    <property type="entry name" value="PPP4R2"/>
</dbReference>
<feature type="region of interest" description="Disordered" evidence="2">
    <location>
        <begin position="259"/>
        <end position="425"/>
    </location>
</feature>
<dbReference type="EMBL" id="AP024416">
    <property type="protein sequence ID" value="BCR82905.1"/>
    <property type="molecule type" value="Genomic_DNA"/>
</dbReference>
<dbReference type="RefSeq" id="XP_043131427.1">
    <property type="nucleotide sequence ID" value="XM_043277820.1"/>
</dbReference>
<feature type="compositionally biased region" description="Basic and acidic residues" evidence="2">
    <location>
        <begin position="410"/>
        <end position="425"/>
    </location>
</feature>
<evidence type="ECO:0000313" key="3">
    <source>
        <dbReference type="EMBL" id="BCR82905.1"/>
    </source>
</evidence>
<dbReference type="GO" id="GO:0005737">
    <property type="term" value="C:cytoplasm"/>
    <property type="evidence" value="ECO:0007669"/>
    <property type="project" value="TreeGrafter"/>
</dbReference>
<evidence type="ECO:0000313" key="4">
    <source>
        <dbReference type="Proteomes" id="UP000637239"/>
    </source>
</evidence>
<name>A0A7R7VDS1_ASPCH</name>
<comment type="similarity">
    <text evidence="1">Belongs to the PPP4R2 family.</text>
</comment>
<protein>
    <recommendedName>
        <fullName evidence="5">Protein phosphatase 4 core regulatory subunit R2</fullName>
    </recommendedName>
</protein>
<dbReference type="GeneID" id="66977264"/>
<dbReference type="PANTHER" id="PTHR16487:SF0">
    <property type="entry name" value="PROTEIN PHOSPHATASE 4 REGULATORY SUBUNIT 2-RELATED"/>
    <property type="match status" value="1"/>
</dbReference>
<keyword evidence="4" id="KW-1185">Reference proteome</keyword>
<evidence type="ECO:0000256" key="1">
    <source>
        <dbReference type="ARBA" id="ARBA00009207"/>
    </source>
</evidence>
<dbReference type="Proteomes" id="UP000637239">
    <property type="component" value="Chromosome 1"/>
</dbReference>
<evidence type="ECO:0000256" key="2">
    <source>
        <dbReference type="SAM" id="MobiDB-lite"/>
    </source>
</evidence>
<dbReference type="Pfam" id="PF09184">
    <property type="entry name" value="PPP4R2"/>
    <property type="match status" value="1"/>
</dbReference>
<reference evidence="3" key="2">
    <citation type="submission" date="2021-02" db="EMBL/GenBank/DDBJ databases">
        <title>Aspergillus chevalieri M1 genome sequence.</title>
        <authorList>
            <person name="Kadooka C."/>
            <person name="Mori K."/>
            <person name="Futagami T."/>
        </authorList>
    </citation>
    <scope>NUCLEOTIDE SEQUENCE</scope>
    <source>
        <strain evidence="3">M1</strain>
    </source>
</reference>
<feature type="compositionally biased region" description="Polar residues" evidence="2">
    <location>
        <begin position="109"/>
        <end position="122"/>
    </location>
</feature>
<sequence>MSLDEEALQIVAKGGLMESGKWAGLVEPLVERLEYIVYNIFPMPKMPPEAAPSSVPHQLPSSADPSSQDSSIPSSSNKENNLPDLQTPPRPAPTSAAPATSPLSERVPDSQSQSFTGPTNESLPAPLALLLDSIKSTLRSLFSSKPPHTIQRLAELILHPTAHYRTLPAYLRAVDRVVSVTSSAEIFPLQVQASTSQPNGVTNGGGSSGLLFDHTPGSDESLGGALLTPIPWLNAASFEEENGEPVAKAITTESISITVHRAQQAPQGEQQQQPQPQEEIEPSTLTQETTSPTHTTTSAIENEALGSSGSPPPADSEEVPHARGPPVVGVEDMGLQDGKGVEMPLSNVDNAGDAPPDDNAIKQPAQEKDDEKPKQESASASEEGKKDGDGDISLDDVKGKNENESATGSSDKEQKEQAETEPAKS</sequence>
<feature type="compositionally biased region" description="Low complexity" evidence="2">
    <location>
        <begin position="349"/>
        <end position="358"/>
    </location>
</feature>
<dbReference type="GO" id="GO:0030289">
    <property type="term" value="C:protein phosphatase 4 complex"/>
    <property type="evidence" value="ECO:0007669"/>
    <property type="project" value="InterPro"/>
</dbReference>
<feature type="compositionally biased region" description="Basic and acidic residues" evidence="2">
    <location>
        <begin position="382"/>
        <end position="403"/>
    </location>
</feature>
<proteinExistence type="inferred from homology"/>
<evidence type="ECO:0008006" key="5">
    <source>
        <dbReference type="Google" id="ProtNLM"/>
    </source>
</evidence>
<feature type="compositionally biased region" description="Basic and acidic residues" evidence="2">
    <location>
        <begin position="365"/>
        <end position="375"/>
    </location>
</feature>
<feature type="compositionally biased region" description="Low complexity" evidence="2">
    <location>
        <begin position="93"/>
        <end position="104"/>
    </location>
</feature>
<dbReference type="AlphaFoldDB" id="A0A7R7VDS1"/>
<accession>A0A7R7VDS1</accession>
<feature type="region of interest" description="Disordered" evidence="2">
    <location>
        <begin position="194"/>
        <end position="216"/>
    </location>
</feature>
<dbReference type="GO" id="GO:0005634">
    <property type="term" value="C:nucleus"/>
    <property type="evidence" value="ECO:0007669"/>
    <property type="project" value="TreeGrafter"/>
</dbReference>
<reference evidence="3" key="1">
    <citation type="submission" date="2021-01" db="EMBL/GenBank/DDBJ databases">
        <authorList>
            <consortium name="Aspergillus chevalieri M1 genome sequencing consortium"/>
            <person name="Kazuki M."/>
            <person name="Futagami T."/>
        </authorList>
    </citation>
    <scope>NUCLEOTIDE SEQUENCE</scope>
    <source>
        <strain evidence="3">M1</strain>
    </source>
</reference>
<gene>
    <name evidence="3" type="ORF">ACHE_10307S</name>
</gene>